<feature type="transmembrane region" description="Helical" evidence="1">
    <location>
        <begin position="36"/>
        <end position="58"/>
    </location>
</feature>
<evidence type="ECO:0000256" key="1">
    <source>
        <dbReference type="SAM" id="Phobius"/>
    </source>
</evidence>
<dbReference type="Pfam" id="PF04657">
    <property type="entry name" value="DMT_YdcZ"/>
    <property type="match status" value="1"/>
</dbReference>
<accession>A0ABS0CWY3</accession>
<organism evidence="2 3">
    <name type="scientific">Nocardia amamiensis</name>
    <dbReference type="NCBI Taxonomy" id="404578"/>
    <lineage>
        <taxon>Bacteria</taxon>
        <taxon>Bacillati</taxon>
        <taxon>Actinomycetota</taxon>
        <taxon>Actinomycetes</taxon>
        <taxon>Mycobacteriales</taxon>
        <taxon>Nocardiaceae</taxon>
        <taxon>Nocardia</taxon>
    </lineage>
</organism>
<sequence>MAFIGLGLVFLFILVSGGLRSVEVGFQNTQKIYVQNVWLCAVFSYAVALAGFSIFLAVSRVVAPSAWPSLDDVRDMPWWAPFGGLIGGVAVVGMIAVAKYVGVATFNAVVIVSEMVVALGMDHFGLMGFHTREITPARLVAVGLITVAVYLMASDSPEQPPALLTAADAEGVSR</sequence>
<dbReference type="InterPro" id="IPR006750">
    <property type="entry name" value="YdcZ"/>
</dbReference>
<evidence type="ECO:0000313" key="3">
    <source>
        <dbReference type="Proteomes" id="UP000702209"/>
    </source>
</evidence>
<feature type="transmembrane region" description="Helical" evidence="1">
    <location>
        <begin position="136"/>
        <end position="153"/>
    </location>
</feature>
<reference evidence="2 3" key="1">
    <citation type="submission" date="2020-10" db="EMBL/GenBank/DDBJ databases">
        <title>Identification of Nocardia species via Next-generation sequencing and recognition of intraspecies genetic diversity.</title>
        <authorList>
            <person name="Li P."/>
            <person name="Li P."/>
            <person name="Lu B."/>
        </authorList>
    </citation>
    <scope>NUCLEOTIDE SEQUENCE [LARGE SCALE GENOMIC DNA]</scope>
    <source>
        <strain evidence="2 3">BJ06-0157</strain>
    </source>
</reference>
<dbReference type="RefSeq" id="WP_195132326.1">
    <property type="nucleotide sequence ID" value="NZ_JADLQX010000023.1"/>
</dbReference>
<dbReference type="Proteomes" id="UP000702209">
    <property type="component" value="Unassembled WGS sequence"/>
</dbReference>
<feature type="transmembrane region" description="Helical" evidence="1">
    <location>
        <begin position="78"/>
        <end position="98"/>
    </location>
</feature>
<protein>
    <submittedName>
        <fullName evidence="2">DMT family transporter</fullName>
    </submittedName>
</protein>
<comment type="caution">
    <text evidence="2">The sequence shown here is derived from an EMBL/GenBank/DDBJ whole genome shotgun (WGS) entry which is preliminary data.</text>
</comment>
<dbReference type="PANTHER" id="PTHR34821">
    <property type="entry name" value="INNER MEMBRANE PROTEIN YDCZ"/>
    <property type="match status" value="1"/>
</dbReference>
<dbReference type="PANTHER" id="PTHR34821:SF2">
    <property type="entry name" value="INNER MEMBRANE PROTEIN YDCZ"/>
    <property type="match status" value="1"/>
</dbReference>
<proteinExistence type="predicted"/>
<evidence type="ECO:0000313" key="2">
    <source>
        <dbReference type="EMBL" id="MBF6301104.1"/>
    </source>
</evidence>
<keyword evidence="1" id="KW-1133">Transmembrane helix</keyword>
<keyword evidence="1" id="KW-0472">Membrane</keyword>
<name>A0ABS0CWY3_9NOCA</name>
<keyword evidence="3" id="KW-1185">Reference proteome</keyword>
<dbReference type="EMBL" id="JADLQX010000023">
    <property type="protein sequence ID" value="MBF6301104.1"/>
    <property type="molecule type" value="Genomic_DNA"/>
</dbReference>
<gene>
    <name evidence="2" type="ORF">IU459_26685</name>
</gene>
<feature type="transmembrane region" description="Helical" evidence="1">
    <location>
        <begin position="104"/>
        <end position="124"/>
    </location>
</feature>
<keyword evidence="1" id="KW-0812">Transmembrane</keyword>